<dbReference type="EC" id="2.7.7.7" evidence="11"/>
<dbReference type="InterPro" id="IPR050238">
    <property type="entry name" value="DNA_Rep/Repair_Clamp_Loader"/>
</dbReference>
<keyword evidence="2 11" id="KW-0808">Transferase</keyword>
<keyword evidence="8 11" id="KW-0067">ATP-binding</keyword>
<evidence type="ECO:0000256" key="6">
    <source>
        <dbReference type="ARBA" id="ARBA00022741"/>
    </source>
</evidence>
<dbReference type="RefSeq" id="WP_013622132.1">
    <property type="nucleotide sequence ID" value="NC_015167.1"/>
</dbReference>
<evidence type="ECO:0000256" key="7">
    <source>
        <dbReference type="ARBA" id="ARBA00022833"/>
    </source>
</evidence>
<dbReference type="GO" id="GO:0003677">
    <property type="term" value="F:DNA binding"/>
    <property type="evidence" value="ECO:0007669"/>
    <property type="project" value="InterPro"/>
</dbReference>
<dbReference type="InterPro" id="IPR001270">
    <property type="entry name" value="ClpA/B"/>
</dbReference>
<keyword evidence="4 11" id="KW-0235">DNA replication</keyword>
<dbReference type="CDD" id="cd18137">
    <property type="entry name" value="HLD_clamp_pol_III_gamma_tau"/>
    <property type="match status" value="1"/>
</dbReference>
<feature type="region of interest" description="Disordered" evidence="12">
    <location>
        <begin position="376"/>
        <end position="405"/>
    </location>
</feature>
<reference evidence="14 15" key="1">
    <citation type="journal article" date="2011" name="Stand. Genomic Sci.">
        <title>Complete genome sequence of Cellulophaga lytica type strain (LIM- 21).</title>
        <authorList>
            <person name="Pati A."/>
            <person name="Abt B."/>
            <person name="Teshima H."/>
            <person name="Nolan M."/>
            <person name="Lapidus A."/>
            <person name="Lucas S."/>
            <person name="Hammon N."/>
            <person name="Deshpande S."/>
            <person name="Cheng J.F."/>
            <person name="Tapia R."/>
            <person name="Han C."/>
            <person name="Goodwin L."/>
            <person name="Pitluck S."/>
            <person name="Liolios K."/>
            <person name="Pagani I."/>
            <person name="Mavromatis K."/>
            <person name="Ovchinikova G."/>
            <person name="Chen A."/>
            <person name="Palaniappan K."/>
            <person name="Land M."/>
            <person name="Hauser L."/>
            <person name="Jeffries C.D."/>
            <person name="Detter J.C."/>
            <person name="Brambilla E.M."/>
            <person name="Kannan K.P."/>
            <person name="Rohde M."/>
            <person name="Spring S."/>
            <person name="Goker M."/>
            <person name="Woyke T."/>
            <person name="Bristow J."/>
            <person name="Eisen J.A."/>
            <person name="Markowitz V."/>
            <person name="Hugenholtz P."/>
            <person name="Kyrpides N.C."/>
            <person name="Klenk H.P."/>
            <person name="Ivanova N."/>
        </authorList>
    </citation>
    <scope>NUCLEOTIDE SEQUENCE [LARGE SCALE GENOMIC DNA]</scope>
    <source>
        <strain evidence="15">ATCC 23178 / DSM 7489 / JCM 8516 / NBRC 14961 / NCIMB 1423 / VKM B-1433 / Cy l20</strain>
    </source>
</reference>
<evidence type="ECO:0000256" key="8">
    <source>
        <dbReference type="ARBA" id="ARBA00022840"/>
    </source>
</evidence>
<organism evidence="14 15">
    <name type="scientific">Cellulophaga lytica (strain ATCC 23178 / DSM 7489 / JCM 8516 / NBRC 14961 / NCIMB 1423 / VKM B-1433 / Cy l20)</name>
    <dbReference type="NCBI Taxonomy" id="867900"/>
    <lineage>
        <taxon>Bacteria</taxon>
        <taxon>Pseudomonadati</taxon>
        <taxon>Bacteroidota</taxon>
        <taxon>Flavobacteriia</taxon>
        <taxon>Flavobacteriales</taxon>
        <taxon>Flavobacteriaceae</taxon>
        <taxon>Cellulophaga</taxon>
    </lineage>
</organism>
<protein>
    <recommendedName>
        <fullName evidence="11">DNA polymerase III subunit gamma/tau</fullName>
        <ecNumber evidence="11">2.7.7.7</ecNumber>
    </recommendedName>
</protein>
<feature type="compositionally biased region" description="Polar residues" evidence="12">
    <location>
        <begin position="382"/>
        <end position="397"/>
    </location>
</feature>
<dbReference type="PANTHER" id="PTHR11669">
    <property type="entry name" value="REPLICATION FACTOR C / DNA POLYMERASE III GAMMA-TAU SUBUNIT"/>
    <property type="match status" value="1"/>
</dbReference>
<dbReference type="GO" id="GO:0009360">
    <property type="term" value="C:DNA polymerase III complex"/>
    <property type="evidence" value="ECO:0007669"/>
    <property type="project" value="InterPro"/>
</dbReference>
<evidence type="ECO:0000256" key="4">
    <source>
        <dbReference type="ARBA" id="ARBA00022705"/>
    </source>
</evidence>
<dbReference type="Gene3D" id="1.20.272.10">
    <property type="match status" value="1"/>
</dbReference>
<name>F0RIP5_CELLC</name>
<comment type="subunit">
    <text evidence="11">DNA polymerase III contains a core (composed of alpha, epsilon and theta chains) that associates with a tau subunit. This core dimerizes to form the POLIII' complex. PolIII' associates with the gamma complex (composed of gamma, delta, delta', psi and chi chains) and with the beta chain to form the complete DNA polymerase III complex.</text>
</comment>
<dbReference type="GO" id="GO:0046872">
    <property type="term" value="F:metal ion binding"/>
    <property type="evidence" value="ECO:0007669"/>
    <property type="project" value="UniProtKB-KW"/>
</dbReference>
<evidence type="ECO:0000256" key="10">
    <source>
        <dbReference type="ARBA" id="ARBA00049244"/>
    </source>
</evidence>
<evidence type="ECO:0000256" key="3">
    <source>
        <dbReference type="ARBA" id="ARBA00022695"/>
    </source>
</evidence>
<dbReference type="InterPro" id="IPR008921">
    <property type="entry name" value="DNA_pol3_clamp-load_cplx_C"/>
</dbReference>
<keyword evidence="3 11" id="KW-0548">Nucleotidyltransferase</keyword>
<evidence type="ECO:0000313" key="15">
    <source>
        <dbReference type="Proteomes" id="UP000007487"/>
    </source>
</evidence>
<dbReference type="InterPro" id="IPR022754">
    <property type="entry name" value="DNA_pol_III_gamma-3"/>
</dbReference>
<keyword evidence="9 11" id="KW-0239">DNA-directed DNA polymerase</keyword>
<dbReference type="InterPro" id="IPR005790">
    <property type="entry name" value="DNA_polIII_delta"/>
</dbReference>
<feature type="domain" description="AAA+ ATPase" evidence="13">
    <location>
        <begin position="38"/>
        <end position="168"/>
    </location>
</feature>
<dbReference type="CDD" id="cd00009">
    <property type="entry name" value="AAA"/>
    <property type="match status" value="1"/>
</dbReference>
<keyword evidence="7" id="KW-0862">Zinc</keyword>
<comment type="similarity">
    <text evidence="1 11">Belongs to the DnaX/STICHEL family.</text>
</comment>
<dbReference type="SUPFAM" id="SSF48019">
    <property type="entry name" value="post-AAA+ oligomerization domain-like"/>
    <property type="match status" value="1"/>
</dbReference>
<dbReference type="NCBIfam" id="NF011531">
    <property type="entry name" value="PRK14971.1"/>
    <property type="match status" value="1"/>
</dbReference>
<keyword evidence="15" id="KW-1185">Reference proteome</keyword>
<evidence type="ECO:0000256" key="12">
    <source>
        <dbReference type="SAM" id="MobiDB-lite"/>
    </source>
</evidence>
<dbReference type="Pfam" id="PF13177">
    <property type="entry name" value="DNA_pol3_delta2"/>
    <property type="match status" value="1"/>
</dbReference>
<keyword evidence="6 11" id="KW-0547">Nucleotide-binding</keyword>
<dbReference type="InterPro" id="IPR045085">
    <property type="entry name" value="HLD_clamp_pol_III_gamma_tau"/>
</dbReference>
<dbReference type="NCBIfam" id="NF004046">
    <property type="entry name" value="PRK05563.1"/>
    <property type="match status" value="1"/>
</dbReference>
<dbReference type="Pfam" id="PF12169">
    <property type="entry name" value="DNA_pol3_gamma3"/>
    <property type="match status" value="1"/>
</dbReference>
<dbReference type="GO" id="GO:0006261">
    <property type="term" value="P:DNA-templated DNA replication"/>
    <property type="evidence" value="ECO:0007669"/>
    <property type="project" value="TreeGrafter"/>
</dbReference>
<dbReference type="NCBIfam" id="TIGR01128">
    <property type="entry name" value="holA"/>
    <property type="match status" value="1"/>
</dbReference>
<dbReference type="STRING" id="867900.Celly_2572"/>
<proteinExistence type="inferred from homology"/>
<evidence type="ECO:0000256" key="9">
    <source>
        <dbReference type="ARBA" id="ARBA00022932"/>
    </source>
</evidence>
<dbReference type="EMBL" id="CP002534">
    <property type="protein sequence ID" value="ADY30389.1"/>
    <property type="molecule type" value="Genomic_DNA"/>
</dbReference>
<dbReference type="Proteomes" id="UP000007487">
    <property type="component" value="Chromosome"/>
</dbReference>
<evidence type="ECO:0000256" key="11">
    <source>
        <dbReference type="RuleBase" id="RU364063"/>
    </source>
</evidence>
<evidence type="ECO:0000256" key="1">
    <source>
        <dbReference type="ARBA" id="ARBA00006360"/>
    </source>
</evidence>
<dbReference type="GO" id="GO:0005524">
    <property type="term" value="F:ATP binding"/>
    <property type="evidence" value="ECO:0007669"/>
    <property type="project" value="UniProtKB-KW"/>
</dbReference>
<dbReference type="PANTHER" id="PTHR11669:SF0">
    <property type="entry name" value="PROTEIN STICHEL-LIKE 2"/>
    <property type="match status" value="1"/>
</dbReference>
<dbReference type="HOGENOM" id="CLU_006229_0_2_10"/>
<accession>F0RIP5</accession>
<dbReference type="SMART" id="SM00382">
    <property type="entry name" value="AAA"/>
    <property type="match status" value="1"/>
</dbReference>
<dbReference type="SUPFAM" id="SSF52540">
    <property type="entry name" value="P-loop containing nucleoside triphosphate hydrolases"/>
    <property type="match status" value="1"/>
</dbReference>
<evidence type="ECO:0000259" key="13">
    <source>
        <dbReference type="SMART" id="SM00382"/>
    </source>
</evidence>
<comment type="function">
    <text evidence="11">DNA polymerase III is a complex, multichain enzyme responsible for most of the replicative synthesis in bacteria. This DNA polymerase also exhibits 3' to 5' exonuclease activity.</text>
</comment>
<dbReference type="KEGG" id="cly:Celly_2572"/>
<comment type="catalytic activity">
    <reaction evidence="10 11">
        <text>DNA(n) + a 2'-deoxyribonucleoside 5'-triphosphate = DNA(n+1) + diphosphate</text>
        <dbReference type="Rhea" id="RHEA:22508"/>
        <dbReference type="Rhea" id="RHEA-COMP:17339"/>
        <dbReference type="Rhea" id="RHEA-COMP:17340"/>
        <dbReference type="ChEBI" id="CHEBI:33019"/>
        <dbReference type="ChEBI" id="CHEBI:61560"/>
        <dbReference type="ChEBI" id="CHEBI:173112"/>
        <dbReference type="EC" id="2.7.7.7"/>
    </reaction>
</comment>
<dbReference type="OrthoDB" id="9810148at2"/>
<dbReference type="InterPro" id="IPR003593">
    <property type="entry name" value="AAA+_ATPase"/>
</dbReference>
<dbReference type="AlphaFoldDB" id="F0RIP5"/>
<sequence length="599" mass="67433">MEPFVVSARKYRPQTFKDVVGQQAITNTLLNAIQNNHLAQALLFTGPRGVGKTTCARILAKMINSDGEENPEEDFAFNIFELDAASNNSVDGIRSLIDQVRIPPQVGKYKVYIIDEVHMLSQAAFNAFLKTLEEPPKHAIFILATTEKHKIIPTILSRCQIFDFKRITVKDAAEYLKYIAENQGIEADDDALHIIAQKADGAMRDALSIFDRVVSFSGKQLTRKAVTENLNVLDYDTYFEATDHILQNDIPSLLILFNTTLSKGFDGHHFIIGLASHFRDLMVCKHPNTVNLLEVGDEAKKRYQEQAQQTNNAFLLKAIDIANTADLNYKTSKNQRLLIELALMKLASITYDGEKKNPESLALSNQIITLVPASHFRESKPKTSNTAANTKPSASKTNNEEAKETVPVYTDNSTIATPTKPIVAAKTVTKEVTATPAIKKLNINTPKRVSGLSLSSLKAKEQHKLNKVDVVVDESTLPNDDFEVERLQELWSKFVDKIEAQGQRILASNLNSDTPVLKDRTTISIQLANDTMKKEVEREKYDLMEYLKKELNNYFITLEITVNEEAVKKFAFTPEEKYQKLREKNPVIDLLRQEFDLSI</sequence>
<gene>
    <name evidence="11" type="primary">dnaX</name>
    <name evidence="14" type="ordered locus">Celly_2572</name>
</gene>
<keyword evidence="5" id="KW-0479">Metal-binding</keyword>
<dbReference type="Gene3D" id="1.10.8.60">
    <property type="match status" value="1"/>
</dbReference>
<dbReference type="InterPro" id="IPR012763">
    <property type="entry name" value="DNA_pol_III_sug/sutau_N"/>
</dbReference>
<dbReference type="NCBIfam" id="TIGR02397">
    <property type="entry name" value="dnaX_nterm"/>
    <property type="match status" value="1"/>
</dbReference>
<evidence type="ECO:0000256" key="5">
    <source>
        <dbReference type="ARBA" id="ARBA00022723"/>
    </source>
</evidence>
<dbReference type="eggNOG" id="COG2812">
    <property type="taxonomic scope" value="Bacteria"/>
</dbReference>
<dbReference type="PRINTS" id="PR00300">
    <property type="entry name" value="CLPPROTEASEA"/>
</dbReference>
<dbReference type="InterPro" id="IPR027417">
    <property type="entry name" value="P-loop_NTPase"/>
</dbReference>
<dbReference type="GO" id="GO:0003887">
    <property type="term" value="F:DNA-directed DNA polymerase activity"/>
    <property type="evidence" value="ECO:0007669"/>
    <property type="project" value="UniProtKB-KW"/>
</dbReference>
<evidence type="ECO:0000313" key="14">
    <source>
        <dbReference type="EMBL" id="ADY30389.1"/>
    </source>
</evidence>
<dbReference type="Pfam" id="PF22608">
    <property type="entry name" value="DNAX_ATPase_lid"/>
    <property type="match status" value="1"/>
</dbReference>
<evidence type="ECO:0000256" key="2">
    <source>
        <dbReference type="ARBA" id="ARBA00022679"/>
    </source>
</evidence>
<dbReference type="Gene3D" id="3.40.50.300">
    <property type="entry name" value="P-loop containing nucleotide triphosphate hydrolases"/>
    <property type="match status" value="1"/>
</dbReference>